<keyword evidence="1" id="KW-1133">Transmembrane helix</keyword>
<feature type="transmembrane region" description="Helical" evidence="1">
    <location>
        <begin position="233"/>
        <end position="259"/>
    </location>
</feature>
<dbReference type="PaxDb" id="3635-A0A1U8JJY7"/>
<keyword evidence="1" id="KW-0812">Transmembrane</keyword>
<evidence type="ECO:0000313" key="2">
    <source>
        <dbReference type="Proteomes" id="UP000818029"/>
    </source>
</evidence>
<name>A0A1U8JJY7_GOSHI</name>
<reference evidence="3" key="2">
    <citation type="submission" date="2025-08" db="UniProtKB">
        <authorList>
            <consortium name="RefSeq"/>
        </authorList>
    </citation>
    <scope>IDENTIFICATION</scope>
</reference>
<proteinExistence type="predicted"/>
<keyword evidence="2" id="KW-1185">Reference proteome</keyword>
<accession>A0A1U8JJY7</accession>
<dbReference type="Proteomes" id="UP000818029">
    <property type="component" value="Chromosome D08"/>
</dbReference>
<evidence type="ECO:0000256" key="1">
    <source>
        <dbReference type="SAM" id="Phobius"/>
    </source>
</evidence>
<evidence type="ECO:0000313" key="3">
    <source>
        <dbReference type="RefSeq" id="XP_016690600.1"/>
    </source>
</evidence>
<dbReference type="PANTHER" id="PTHR33067:SF31">
    <property type="entry name" value="RNA-DIRECTED DNA POLYMERASE"/>
    <property type="match status" value="1"/>
</dbReference>
<dbReference type="GeneID" id="107907793"/>
<dbReference type="KEGG" id="ghi:107907793"/>
<keyword evidence="1" id="KW-0472">Membrane</keyword>
<sequence>MDRSIRYPRGIIKDVLEKVDKFIFTIDFVALEMDEDIEVPMILGRCFLVTAITVIGMGTGELVLRPPTISSLRHTSHQSLILFNLFPRRSIPSAAKNPLCSSTALRDPLPPSSSNDFPRRRCPSPLVGLCTPPSFKAHAWAFSSLFRSQPPPTHTHNSFLRGFLTTALSPPSLSTITHTSDLPSTTTARADHRALMPFIPIAACATIVTLRLLLLLLLRISLNGLIVSSSNTLIGSIALTQLCIRFACTSISLSLIMCLTTPTPLTTWITDLISFYLL</sequence>
<dbReference type="RefSeq" id="XP_016690600.1">
    <property type="nucleotide sequence ID" value="XM_016835111.2"/>
</dbReference>
<feature type="transmembrane region" description="Helical" evidence="1">
    <location>
        <begin position="198"/>
        <end position="221"/>
    </location>
</feature>
<reference evidence="2" key="1">
    <citation type="journal article" date="2020" name="Nat. Genet.">
        <title>Genomic diversifications of five Gossypium allopolyploid species and their impact on cotton improvement.</title>
        <authorList>
            <person name="Chen Z.J."/>
            <person name="Sreedasyam A."/>
            <person name="Ando A."/>
            <person name="Song Q."/>
            <person name="De Santiago L.M."/>
            <person name="Hulse-Kemp A.M."/>
            <person name="Ding M."/>
            <person name="Ye W."/>
            <person name="Kirkbride R.C."/>
            <person name="Jenkins J."/>
            <person name="Plott C."/>
            <person name="Lovell J."/>
            <person name="Lin Y.M."/>
            <person name="Vaughn R."/>
            <person name="Liu B."/>
            <person name="Simpson S."/>
            <person name="Scheffler B.E."/>
            <person name="Wen L."/>
            <person name="Saski C.A."/>
            <person name="Grover C.E."/>
            <person name="Hu G."/>
            <person name="Conover J.L."/>
            <person name="Carlson J.W."/>
            <person name="Shu S."/>
            <person name="Boston L.B."/>
            <person name="Williams M."/>
            <person name="Peterson D.G."/>
            <person name="McGee K."/>
            <person name="Jones D.C."/>
            <person name="Wendel J.F."/>
            <person name="Stelly D.M."/>
            <person name="Grimwood J."/>
            <person name="Schmutz J."/>
        </authorList>
    </citation>
    <scope>NUCLEOTIDE SEQUENCE [LARGE SCALE GENOMIC DNA]</scope>
    <source>
        <strain evidence="2">cv. TM-1</strain>
    </source>
</reference>
<gene>
    <name evidence="3" type="primary">LOC107907793</name>
</gene>
<protein>
    <submittedName>
        <fullName evidence="3">Uncharacterized protein</fullName>
    </submittedName>
</protein>
<organism evidence="2 3">
    <name type="scientific">Gossypium hirsutum</name>
    <name type="common">Upland cotton</name>
    <name type="synonym">Gossypium mexicanum</name>
    <dbReference type="NCBI Taxonomy" id="3635"/>
    <lineage>
        <taxon>Eukaryota</taxon>
        <taxon>Viridiplantae</taxon>
        <taxon>Streptophyta</taxon>
        <taxon>Embryophyta</taxon>
        <taxon>Tracheophyta</taxon>
        <taxon>Spermatophyta</taxon>
        <taxon>Magnoliopsida</taxon>
        <taxon>eudicotyledons</taxon>
        <taxon>Gunneridae</taxon>
        <taxon>Pentapetalae</taxon>
        <taxon>rosids</taxon>
        <taxon>malvids</taxon>
        <taxon>Malvales</taxon>
        <taxon>Malvaceae</taxon>
        <taxon>Malvoideae</taxon>
        <taxon>Gossypium</taxon>
    </lineage>
</organism>
<dbReference type="PANTHER" id="PTHR33067">
    <property type="entry name" value="RNA-DIRECTED DNA POLYMERASE-RELATED"/>
    <property type="match status" value="1"/>
</dbReference>
<dbReference type="AlphaFoldDB" id="A0A1U8JJY7"/>